<feature type="repeat" description="WD" evidence="4">
    <location>
        <begin position="116"/>
        <end position="149"/>
    </location>
</feature>
<dbReference type="PANTHER" id="PTHR19862">
    <property type="entry name" value="WD REPEAT-CONTAINING PROTEIN 48"/>
    <property type="match status" value="1"/>
</dbReference>
<dbReference type="PROSITE" id="PS00678">
    <property type="entry name" value="WD_REPEATS_1"/>
    <property type="match status" value="1"/>
</dbReference>
<dbReference type="PROSITE" id="PS50082">
    <property type="entry name" value="WD_REPEATS_2"/>
    <property type="match status" value="3"/>
</dbReference>
<dbReference type="InterPro" id="IPR021772">
    <property type="entry name" value="WDR48/Bun107"/>
</dbReference>
<reference evidence="6 7" key="1">
    <citation type="journal article" date="2024" name="Nat. Commun.">
        <title>Phylogenomics reveals the evolutionary origins of lichenization in chlorophyte algae.</title>
        <authorList>
            <person name="Puginier C."/>
            <person name="Libourel C."/>
            <person name="Otte J."/>
            <person name="Skaloud P."/>
            <person name="Haon M."/>
            <person name="Grisel S."/>
            <person name="Petersen M."/>
            <person name="Berrin J.G."/>
            <person name="Delaux P.M."/>
            <person name="Dal Grande F."/>
            <person name="Keller J."/>
        </authorList>
    </citation>
    <scope>NUCLEOTIDE SEQUENCE [LARGE SCALE GENOMIC DNA]</scope>
    <source>
        <strain evidence="6 7">SAG 2523</strain>
    </source>
</reference>
<dbReference type="InterPro" id="IPR019775">
    <property type="entry name" value="WD40_repeat_CS"/>
</dbReference>
<comment type="caution">
    <text evidence="6">The sequence shown here is derived from an EMBL/GenBank/DDBJ whole genome shotgun (WGS) entry which is preliminary data.</text>
</comment>
<feature type="region of interest" description="Disordered" evidence="5">
    <location>
        <begin position="519"/>
        <end position="558"/>
    </location>
</feature>
<dbReference type="AlphaFoldDB" id="A0AAW1TD05"/>
<proteinExistence type="inferred from homology"/>
<dbReference type="EMBL" id="JALJOV010000122">
    <property type="protein sequence ID" value="KAK9866931.1"/>
    <property type="molecule type" value="Genomic_DNA"/>
</dbReference>
<keyword evidence="3" id="KW-0677">Repeat</keyword>
<feature type="repeat" description="WD" evidence="4">
    <location>
        <begin position="212"/>
        <end position="253"/>
    </location>
</feature>
<dbReference type="Gene3D" id="2.130.10.10">
    <property type="entry name" value="YVTN repeat-like/Quinoprotein amine dehydrogenase"/>
    <property type="match status" value="2"/>
</dbReference>
<dbReference type="Pfam" id="PF00400">
    <property type="entry name" value="WD40"/>
    <property type="match status" value="4"/>
</dbReference>
<feature type="region of interest" description="Disordered" evidence="5">
    <location>
        <begin position="600"/>
        <end position="621"/>
    </location>
</feature>
<evidence type="ECO:0000256" key="4">
    <source>
        <dbReference type="PROSITE-ProRule" id="PRU00221"/>
    </source>
</evidence>
<organism evidence="6 7">
    <name type="scientific">Apatococcus fuscideae</name>
    <dbReference type="NCBI Taxonomy" id="2026836"/>
    <lineage>
        <taxon>Eukaryota</taxon>
        <taxon>Viridiplantae</taxon>
        <taxon>Chlorophyta</taxon>
        <taxon>core chlorophytes</taxon>
        <taxon>Trebouxiophyceae</taxon>
        <taxon>Chlorellales</taxon>
        <taxon>Chlorellaceae</taxon>
        <taxon>Apatococcus</taxon>
    </lineage>
</organism>
<evidence type="ECO:0000313" key="7">
    <source>
        <dbReference type="Proteomes" id="UP001485043"/>
    </source>
</evidence>
<dbReference type="InterPro" id="IPR051246">
    <property type="entry name" value="WDR48"/>
</dbReference>
<sequence length="782" mass="83630">MSQHSYGNSYAQQKQRNRKLSILLTRAGPEQHSSGINKVVLGAPGHLFTASRDATIKRWQTDAVSARFEASLESHCDWVNDLALVDNLLFSCSADKTLKIWQADAAGVQQECSTTLLQHTDYVTALAAAPDVGVLASAGLRGEAFIWDVLSAGQGAGRGVQQVALGKRKAGNTPGSVYSLAMNVAGTVLAAGTAQHVIRICDARSGSKVMKLRGHTGNIRSVLLNAEGTMCISGAADRTIRVWDLGQQRCLHTLALHTDSVWTLAADPSFSTLLSGGRDGCVYRTLMATRLSELLLQEPEPIQSLAPDPASNSLWVATTSSSLHRWQLDAHSSPSSPSTQPRQFLAAHSALLRSRQAFGPSGAAFPEPQQPRPVAEIPGLPPLVRCASLLDRRHILAQDASGCVELWDIAHGTISESYGQVDFGQKLKDLFLPESVSPWFMLDCKLGSLMLGLEPPGCFGADLYAADLGITDPDNDQRFNYGEHLLRAALMFWSTRYNLRAAEKSRTMNVVQQHAGMASRLGSPLPSPAASVTDDGCGSLTSTPGASPDKAAPPLGPADTDLALEEAIAEQREALAKATDALVFTLPSHPTPVVICSQEAAARQPPHAAGRQGSPGQPHSPDLALPWRLQVSQFTGKEVLEAQIPLWAAQAVQGAGYSKPADSKCAFLLRPSEGHGLPAMLDARLTAPKVLRMHKVATYTLSKLQDQGISLCLLPVPLPPQAAIPADKPVLEIVCNGQAIPDHLTLAAIKTFVWKKSDDLVLFYRLRNSARPAPVAQIRPSS</sequence>
<dbReference type="Pfam" id="PF11816">
    <property type="entry name" value="DUF3337"/>
    <property type="match status" value="1"/>
</dbReference>
<dbReference type="PRINTS" id="PR00320">
    <property type="entry name" value="GPROTEINBRPT"/>
</dbReference>
<dbReference type="CDD" id="cd00200">
    <property type="entry name" value="WD40"/>
    <property type="match status" value="1"/>
</dbReference>
<dbReference type="InterPro" id="IPR020472">
    <property type="entry name" value="WD40_PAC1"/>
</dbReference>
<gene>
    <name evidence="6" type="ORF">WJX84_000534</name>
</gene>
<evidence type="ECO:0000256" key="5">
    <source>
        <dbReference type="SAM" id="MobiDB-lite"/>
    </source>
</evidence>
<comment type="similarity">
    <text evidence="1">Belongs to the WD repeat WDR48 family.</text>
</comment>
<dbReference type="SUPFAM" id="SSF50978">
    <property type="entry name" value="WD40 repeat-like"/>
    <property type="match status" value="1"/>
</dbReference>
<dbReference type="InterPro" id="IPR001680">
    <property type="entry name" value="WD40_rpt"/>
</dbReference>
<dbReference type="PANTHER" id="PTHR19862:SF14">
    <property type="entry name" value="WD REPEAT-CONTAINING PROTEIN 48"/>
    <property type="match status" value="1"/>
</dbReference>
<evidence type="ECO:0000313" key="6">
    <source>
        <dbReference type="EMBL" id="KAK9866931.1"/>
    </source>
</evidence>
<dbReference type="PROSITE" id="PS50294">
    <property type="entry name" value="WD_REPEATS_REGION"/>
    <property type="match status" value="1"/>
</dbReference>
<dbReference type="GO" id="GO:0000724">
    <property type="term" value="P:double-strand break repair via homologous recombination"/>
    <property type="evidence" value="ECO:0007669"/>
    <property type="project" value="TreeGrafter"/>
</dbReference>
<dbReference type="Proteomes" id="UP001485043">
    <property type="component" value="Unassembled WGS sequence"/>
</dbReference>
<evidence type="ECO:0000256" key="2">
    <source>
        <dbReference type="ARBA" id="ARBA00022574"/>
    </source>
</evidence>
<feature type="repeat" description="WD" evidence="4">
    <location>
        <begin position="72"/>
        <end position="111"/>
    </location>
</feature>
<dbReference type="InterPro" id="IPR036322">
    <property type="entry name" value="WD40_repeat_dom_sf"/>
</dbReference>
<dbReference type="SMART" id="SM00320">
    <property type="entry name" value="WD40"/>
    <property type="match status" value="7"/>
</dbReference>
<evidence type="ECO:0000256" key="1">
    <source>
        <dbReference type="ARBA" id="ARBA00006917"/>
    </source>
</evidence>
<accession>A0AAW1TD05</accession>
<dbReference type="InterPro" id="IPR015943">
    <property type="entry name" value="WD40/YVTN_repeat-like_dom_sf"/>
</dbReference>
<name>A0AAW1TD05_9CHLO</name>
<keyword evidence="7" id="KW-1185">Reference proteome</keyword>
<keyword evidence="2 4" id="KW-0853">WD repeat</keyword>
<evidence type="ECO:0000256" key="3">
    <source>
        <dbReference type="ARBA" id="ARBA00022737"/>
    </source>
</evidence>
<dbReference type="GO" id="GO:0043130">
    <property type="term" value="F:ubiquitin binding"/>
    <property type="evidence" value="ECO:0007669"/>
    <property type="project" value="TreeGrafter"/>
</dbReference>
<protein>
    <submittedName>
        <fullName evidence="6">Uncharacterized protein</fullName>
    </submittedName>
</protein>